<gene>
    <name evidence="3" type="ORF">CRENPOLYSF2_3150011</name>
</gene>
<comment type="function">
    <text evidence="2">Antitoxin component of a type II toxin-antitoxin (TA) system.</text>
</comment>
<evidence type="ECO:0000256" key="1">
    <source>
        <dbReference type="ARBA" id="ARBA00009981"/>
    </source>
</evidence>
<evidence type="ECO:0000256" key="2">
    <source>
        <dbReference type="RuleBase" id="RU362080"/>
    </source>
</evidence>
<organism evidence="3 4">
    <name type="scientific">Crenothrix polyspora</name>
    <dbReference type="NCBI Taxonomy" id="360316"/>
    <lineage>
        <taxon>Bacteria</taxon>
        <taxon>Pseudomonadati</taxon>
        <taxon>Pseudomonadota</taxon>
        <taxon>Gammaproteobacteria</taxon>
        <taxon>Methylococcales</taxon>
        <taxon>Crenotrichaceae</taxon>
        <taxon>Crenothrix</taxon>
    </lineage>
</organism>
<dbReference type="SUPFAM" id="SSF143120">
    <property type="entry name" value="YefM-like"/>
    <property type="match status" value="1"/>
</dbReference>
<dbReference type="EMBL" id="FUKJ01000241">
    <property type="protein sequence ID" value="SJM93208.1"/>
    <property type="molecule type" value="Genomic_DNA"/>
</dbReference>
<dbReference type="InterPro" id="IPR036165">
    <property type="entry name" value="YefM-like_sf"/>
</dbReference>
<sequence>MEICNASDAKREFGEILLKAQKEPIGINKNGKPVAVMLSVSEYEELQFLKAQWLKSELQKGLDDLQADRVKNGQDVISLQRKRITNAAV</sequence>
<evidence type="ECO:0000313" key="3">
    <source>
        <dbReference type="EMBL" id="SJM93208.1"/>
    </source>
</evidence>
<dbReference type="RefSeq" id="WP_087147300.1">
    <property type="nucleotide sequence ID" value="NZ_FUKJ01000241.1"/>
</dbReference>
<protein>
    <recommendedName>
        <fullName evidence="2">Antitoxin</fullName>
    </recommendedName>
</protein>
<proteinExistence type="inferred from homology"/>
<dbReference type="Pfam" id="PF02604">
    <property type="entry name" value="PhdYeFM_antitox"/>
    <property type="match status" value="1"/>
</dbReference>
<dbReference type="Proteomes" id="UP000195442">
    <property type="component" value="Unassembled WGS sequence"/>
</dbReference>
<comment type="similarity">
    <text evidence="1 2">Belongs to the phD/YefM antitoxin family.</text>
</comment>
<dbReference type="InterPro" id="IPR006442">
    <property type="entry name" value="Antitoxin_Phd/YefM"/>
</dbReference>
<reference evidence="4" key="1">
    <citation type="submission" date="2017-02" db="EMBL/GenBank/DDBJ databases">
        <authorList>
            <person name="Daims H."/>
        </authorList>
    </citation>
    <scope>NUCLEOTIDE SEQUENCE [LARGE SCALE GENOMIC DNA]</scope>
</reference>
<dbReference type="NCBIfam" id="TIGR01552">
    <property type="entry name" value="phd_fam"/>
    <property type="match status" value="1"/>
</dbReference>
<evidence type="ECO:0000313" key="4">
    <source>
        <dbReference type="Proteomes" id="UP000195442"/>
    </source>
</evidence>
<dbReference type="AlphaFoldDB" id="A0A1R4HAB7"/>
<dbReference type="OrthoDB" id="165038at2"/>
<name>A0A1R4HAB7_9GAMM</name>
<accession>A0A1R4HAB7</accession>
<dbReference type="Gene3D" id="3.40.1620.10">
    <property type="entry name" value="YefM-like domain"/>
    <property type="match status" value="1"/>
</dbReference>
<keyword evidence="4" id="KW-1185">Reference proteome</keyword>